<feature type="compositionally biased region" description="Low complexity" evidence="1">
    <location>
        <begin position="78"/>
        <end position="91"/>
    </location>
</feature>
<dbReference type="EMBL" id="MAXA01000006">
    <property type="protein sequence ID" value="OHV45623.1"/>
    <property type="molecule type" value="Genomic_DNA"/>
</dbReference>
<protein>
    <submittedName>
        <fullName evidence="2">Uncharacterized protein</fullName>
    </submittedName>
</protein>
<dbReference type="AlphaFoldDB" id="A0A1S1RFV8"/>
<comment type="caution">
    <text evidence="2">The sequence shown here is derived from an EMBL/GenBank/DDBJ whole genome shotgun (WGS) entry which is preliminary data.</text>
</comment>
<evidence type="ECO:0000313" key="2">
    <source>
        <dbReference type="EMBL" id="OHV45623.1"/>
    </source>
</evidence>
<sequence length="91" mass="9614">MLRASRFSVAAVMIWAHLRPGTFDLVSCPLHLAVRALKAAHGELVCGGLQDAGRSPPAPILPWGPHWQTRATGPLLHPHPAATTPIAAGDM</sequence>
<organism evidence="2 3">
    <name type="scientific">Parafrankia soli</name>
    <dbReference type="NCBI Taxonomy" id="2599596"/>
    <lineage>
        <taxon>Bacteria</taxon>
        <taxon>Bacillati</taxon>
        <taxon>Actinomycetota</taxon>
        <taxon>Actinomycetes</taxon>
        <taxon>Frankiales</taxon>
        <taxon>Frankiaceae</taxon>
        <taxon>Parafrankia</taxon>
    </lineage>
</organism>
<evidence type="ECO:0000256" key="1">
    <source>
        <dbReference type="SAM" id="MobiDB-lite"/>
    </source>
</evidence>
<dbReference type="Proteomes" id="UP000179769">
    <property type="component" value="Unassembled WGS sequence"/>
</dbReference>
<keyword evidence="3" id="KW-1185">Reference proteome</keyword>
<feature type="region of interest" description="Disordered" evidence="1">
    <location>
        <begin position="72"/>
        <end position="91"/>
    </location>
</feature>
<gene>
    <name evidence="2" type="ORF">BBK14_30070</name>
</gene>
<reference evidence="3" key="1">
    <citation type="submission" date="2016-07" db="EMBL/GenBank/DDBJ databases">
        <title>Frankia sp. NRRL B-16219 Genome sequencing.</title>
        <authorList>
            <person name="Ghodhbane-Gtari F."/>
            <person name="Swanson E."/>
            <person name="Gueddou A."/>
            <person name="Louati M."/>
            <person name="Nouioui I."/>
            <person name="Hezbri K."/>
            <person name="Abebe-Akele F."/>
            <person name="Simpson S."/>
            <person name="Morris K."/>
            <person name="Thomas K."/>
            <person name="Gtari M."/>
            <person name="Tisa L.S."/>
        </authorList>
    </citation>
    <scope>NUCLEOTIDE SEQUENCE [LARGE SCALE GENOMIC DNA]</scope>
    <source>
        <strain evidence="3">NRRL B-16219</strain>
    </source>
</reference>
<accession>A0A1S1RFV8</accession>
<proteinExistence type="predicted"/>
<evidence type="ECO:0000313" key="3">
    <source>
        <dbReference type="Proteomes" id="UP000179769"/>
    </source>
</evidence>
<name>A0A1S1RFV8_9ACTN</name>